<keyword evidence="4" id="KW-1133">Transmembrane helix</keyword>
<evidence type="ECO:0000256" key="1">
    <source>
        <dbReference type="ARBA" id="ARBA00004141"/>
    </source>
</evidence>
<evidence type="ECO:0000313" key="7">
    <source>
        <dbReference type="EMBL" id="SDC88315.1"/>
    </source>
</evidence>
<dbReference type="AlphaFoldDB" id="A0A1G6Q9H8"/>
<keyword evidence="5" id="KW-0472">Membrane</keyword>
<gene>
    <name evidence="7" type="ORF">SAMN05421872_104295</name>
</gene>
<organism evidence="7 8">
    <name type="scientific">Nocardioides lianchengensis</name>
    <dbReference type="NCBI Taxonomy" id="1045774"/>
    <lineage>
        <taxon>Bacteria</taxon>
        <taxon>Bacillati</taxon>
        <taxon>Actinomycetota</taxon>
        <taxon>Actinomycetes</taxon>
        <taxon>Propionibacteriales</taxon>
        <taxon>Nocardioidaceae</taxon>
        <taxon>Nocardioides</taxon>
    </lineage>
</organism>
<keyword evidence="3" id="KW-0378">Hydrolase</keyword>
<name>A0A1G6Q9H8_9ACTN</name>
<dbReference type="GO" id="GO:0006672">
    <property type="term" value="P:ceramide metabolic process"/>
    <property type="evidence" value="ECO:0007669"/>
    <property type="project" value="InterPro"/>
</dbReference>
<dbReference type="RefSeq" id="WP_244509342.1">
    <property type="nucleotide sequence ID" value="NZ_FMZM01000004.1"/>
</dbReference>
<sequence>MPTRSLRPLALTGAVTVVSVGLLVLAVGQGWLGADVGRGANFCEHPRDGHVKQPANSFSNLGFVVAGLLIAWHAGRADRLGEVLPRHRGLATAYACVVVLLGPASAAMHATQSEWGGHLDMLSMYLVASFSAGYALMRWVGQGRVFFAQLFSLFVAGCELVGLYDGRVPVVDFAGNVAFAVLLLTAVVMEVRLWRRRADGLRTDLRWGAGALGSILLAFTIWNVTKSAWCDPHSLIQGHAVWHLLCAVAAYLMFRLWASERTRQSPTGSIGPAGTG</sequence>
<evidence type="ECO:0000256" key="3">
    <source>
        <dbReference type="ARBA" id="ARBA00022801"/>
    </source>
</evidence>
<evidence type="ECO:0000256" key="5">
    <source>
        <dbReference type="ARBA" id="ARBA00023136"/>
    </source>
</evidence>
<feature type="binding site" evidence="6">
    <location>
        <position position="239"/>
    </location>
    <ligand>
        <name>Zn(2+)</name>
        <dbReference type="ChEBI" id="CHEBI:29105"/>
        <note>catalytic</note>
    </ligand>
</feature>
<comment type="cofactor">
    <cofactor evidence="6">
        <name>Zn(2+)</name>
        <dbReference type="ChEBI" id="CHEBI:29105"/>
    </cofactor>
</comment>
<protein>
    <submittedName>
        <fullName evidence="7">Ceramidase</fullName>
    </submittedName>
</protein>
<dbReference type="GO" id="GO:0016020">
    <property type="term" value="C:membrane"/>
    <property type="evidence" value="ECO:0007669"/>
    <property type="project" value="UniProtKB-SubCell"/>
</dbReference>
<evidence type="ECO:0000313" key="8">
    <source>
        <dbReference type="Proteomes" id="UP000199034"/>
    </source>
</evidence>
<feature type="binding site" evidence="6">
    <location>
        <position position="243"/>
    </location>
    <ligand>
        <name>Zn(2+)</name>
        <dbReference type="ChEBI" id="CHEBI:29105"/>
        <note>catalytic</note>
    </ligand>
</feature>
<dbReference type="GO" id="GO:0016811">
    <property type="term" value="F:hydrolase activity, acting on carbon-nitrogen (but not peptide) bonds, in linear amides"/>
    <property type="evidence" value="ECO:0007669"/>
    <property type="project" value="InterPro"/>
</dbReference>
<dbReference type="Pfam" id="PF05875">
    <property type="entry name" value="Ceramidase"/>
    <property type="match status" value="1"/>
</dbReference>
<evidence type="ECO:0000256" key="6">
    <source>
        <dbReference type="PIRSR" id="PIRSR608901-2"/>
    </source>
</evidence>
<proteinExistence type="predicted"/>
<keyword evidence="8" id="KW-1185">Reference proteome</keyword>
<comment type="subcellular location">
    <subcellularLocation>
        <location evidence="1">Membrane</location>
        <topology evidence="1">Multi-pass membrane protein</topology>
    </subcellularLocation>
</comment>
<keyword evidence="2" id="KW-0812">Transmembrane</keyword>
<dbReference type="InterPro" id="IPR008901">
    <property type="entry name" value="ACER"/>
</dbReference>
<evidence type="ECO:0000256" key="2">
    <source>
        <dbReference type="ARBA" id="ARBA00022692"/>
    </source>
</evidence>
<dbReference type="Proteomes" id="UP000199034">
    <property type="component" value="Unassembled WGS sequence"/>
</dbReference>
<feature type="binding site" evidence="6">
    <location>
        <position position="109"/>
    </location>
    <ligand>
        <name>Zn(2+)</name>
        <dbReference type="ChEBI" id="CHEBI:29105"/>
        <note>catalytic</note>
    </ligand>
</feature>
<dbReference type="GO" id="GO:0046872">
    <property type="term" value="F:metal ion binding"/>
    <property type="evidence" value="ECO:0007669"/>
    <property type="project" value="UniProtKB-KW"/>
</dbReference>
<keyword evidence="6" id="KW-0862">Zinc</keyword>
<evidence type="ECO:0000256" key="4">
    <source>
        <dbReference type="ARBA" id="ARBA00022989"/>
    </source>
</evidence>
<reference evidence="8" key="1">
    <citation type="submission" date="2016-10" db="EMBL/GenBank/DDBJ databases">
        <authorList>
            <person name="Varghese N."/>
            <person name="Submissions S."/>
        </authorList>
    </citation>
    <scope>NUCLEOTIDE SEQUENCE [LARGE SCALE GENOMIC DNA]</scope>
    <source>
        <strain evidence="8">CGMCC 4.6858</strain>
    </source>
</reference>
<dbReference type="EMBL" id="FMZM01000004">
    <property type="protein sequence ID" value="SDC88315.1"/>
    <property type="molecule type" value="Genomic_DNA"/>
</dbReference>
<accession>A0A1G6Q9H8</accession>
<keyword evidence="6" id="KW-0479">Metal-binding</keyword>